<dbReference type="EMBL" id="LABX01000004">
    <property type="protein sequence ID" value="KMO41648.1"/>
    <property type="molecule type" value="Genomic_DNA"/>
</dbReference>
<gene>
    <name evidence="2" type="ORF">VP06_00560</name>
</gene>
<name>A0A0J6T7U9_9HYPH</name>
<evidence type="ECO:0000313" key="2">
    <source>
        <dbReference type="EMBL" id="KMO41648.1"/>
    </source>
</evidence>
<dbReference type="PATRIC" id="fig|270351.6.peg.5475"/>
<feature type="transmembrane region" description="Helical" evidence="1">
    <location>
        <begin position="223"/>
        <end position="245"/>
    </location>
</feature>
<accession>A0A0J6T7U9</accession>
<feature type="transmembrane region" description="Helical" evidence="1">
    <location>
        <begin position="188"/>
        <end position="211"/>
    </location>
</feature>
<comment type="caution">
    <text evidence="2">The sequence shown here is derived from an EMBL/GenBank/DDBJ whole genome shotgun (WGS) entry which is preliminary data.</text>
</comment>
<protein>
    <submittedName>
        <fullName evidence="2">Uncharacterized protein</fullName>
    </submittedName>
</protein>
<dbReference type="Gene3D" id="1.20.1170.10">
    <property type="match status" value="1"/>
</dbReference>
<dbReference type="PANTHER" id="PTHR38443">
    <property type="match status" value="1"/>
</dbReference>
<dbReference type="InterPro" id="IPR052785">
    <property type="entry name" value="Enterotoxin_cmpnt"/>
</dbReference>
<evidence type="ECO:0000313" key="3">
    <source>
        <dbReference type="Proteomes" id="UP000035929"/>
    </source>
</evidence>
<dbReference type="GO" id="GO:0016020">
    <property type="term" value="C:membrane"/>
    <property type="evidence" value="ECO:0007669"/>
    <property type="project" value="InterPro"/>
</dbReference>
<evidence type="ECO:0000256" key="1">
    <source>
        <dbReference type="SAM" id="Phobius"/>
    </source>
</evidence>
<dbReference type="SUPFAM" id="SSF58100">
    <property type="entry name" value="Bacterial hemolysins"/>
    <property type="match status" value="1"/>
</dbReference>
<dbReference type="InterPro" id="IPR008414">
    <property type="entry name" value="HBL"/>
</dbReference>
<dbReference type="Pfam" id="PF05791">
    <property type="entry name" value="Bacillus_HBL"/>
    <property type="match status" value="1"/>
</dbReference>
<dbReference type="PANTHER" id="PTHR38443:SF2">
    <property type="entry name" value="NON-HEMOLYTIC ENTEROTOXIN LYTIC COMPONENT L1"/>
    <property type="match status" value="1"/>
</dbReference>
<sequence>MNNPLRPDDMHTEMNGVAGAIAMLQTYATLTTQQADLDPRTLGDVGATLMPKLVQHQKAAKRNAALLLRTVGPELITGLTDVIAFSSMVQSFGHAMMPPLHAVTAKPAAREQVQGLLAQLDLDAGKRAAASRALTAKLATALEQAHADSKNLAADYEEAQRVLGTEGAAHAEVQQQIADLRRKISGEIAGVVISALVTTAGFVAIGVGALATLPTGFTSEAVVLAGVGIAAGGIAGLTTAAAALASDNGTLADLYQRSAALSLTLTLVDSIGAQVRTVETAVDETKTALGSLTSEWASIQAGIASFRQEVAKASDASDTAHLTAALHLAQRDWAAISQQAQGLLTRLVELAPRPVNHVTAMDAAA</sequence>
<keyword evidence="1" id="KW-1133">Transmembrane helix</keyword>
<proteinExistence type="predicted"/>
<keyword evidence="1" id="KW-0812">Transmembrane</keyword>
<dbReference type="Proteomes" id="UP000035929">
    <property type="component" value="Unassembled WGS sequence"/>
</dbReference>
<keyword evidence="1" id="KW-0472">Membrane</keyword>
<reference evidence="2 3" key="1">
    <citation type="submission" date="2015-03" db="EMBL/GenBank/DDBJ databases">
        <title>Genome sequencing of Methylobacterium aquaticum DSM16371 type strain.</title>
        <authorList>
            <person name="Chaudhry V."/>
            <person name="Patil P.B."/>
        </authorList>
    </citation>
    <scope>NUCLEOTIDE SEQUENCE [LARGE SCALE GENOMIC DNA]</scope>
    <source>
        <strain evidence="2 3">DSM 16371</strain>
    </source>
</reference>
<organism evidence="2 3">
    <name type="scientific">Methylobacterium aquaticum</name>
    <dbReference type="NCBI Taxonomy" id="270351"/>
    <lineage>
        <taxon>Bacteria</taxon>
        <taxon>Pseudomonadati</taxon>
        <taxon>Pseudomonadota</taxon>
        <taxon>Alphaproteobacteria</taxon>
        <taxon>Hyphomicrobiales</taxon>
        <taxon>Methylobacteriaceae</taxon>
        <taxon>Methylobacterium</taxon>
    </lineage>
</organism>
<dbReference type="AlphaFoldDB" id="A0A0J6T7U9"/>